<dbReference type="SMART" id="SM00862">
    <property type="entry name" value="Trans_reg_C"/>
    <property type="match status" value="1"/>
</dbReference>
<evidence type="ECO:0000256" key="3">
    <source>
        <dbReference type="ARBA" id="ARBA00023015"/>
    </source>
</evidence>
<evidence type="ECO:0000313" key="9">
    <source>
        <dbReference type="EMBL" id="MFF5897938.1"/>
    </source>
</evidence>
<dbReference type="PANTHER" id="PTHR35807:SF1">
    <property type="entry name" value="TRANSCRIPTIONAL REGULATOR REDD"/>
    <property type="match status" value="1"/>
</dbReference>
<dbReference type="SMART" id="SM01043">
    <property type="entry name" value="BTAD"/>
    <property type="match status" value="1"/>
</dbReference>
<evidence type="ECO:0000256" key="1">
    <source>
        <dbReference type="ARBA" id="ARBA00005820"/>
    </source>
</evidence>
<keyword evidence="2" id="KW-0902">Two-component regulatory system</keyword>
<gene>
    <name evidence="9" type="ORF">ACFY8O_18660</name>
</gene>
<evidence type="ECO:0000256" key="2">
    <source>
        <dbReference type="ARBA" id="ARBA00023012"/>
    </source>
</evidence>
<dbReference type="Pfam" id="PF00486">
    <property type="entry name" value="Trans_reg_C"/>
    <property type="match status" value="1"/>
</dbReference>
<sequence>MMREPVAGGSERFLTAGPGGQNARREQGLFFSVLGPCAAEGERGPVDLGPPQRRALLLCLLLENTRPVSVSRLTQLLWADRPPSSAASSIHAHISRLRSAITGASPSSAHSLLLRSSFGYTLRLAPQQQDTTVFELTIEQAHDLAERGHGTAARLAVERALALWRGQPFAELQGHPVTRSESLRLEEFRRTAHDLRARLLLAEGRPVQAVLAAEQLVAEAPLRETAWVTLIRALCADERWTEALGRYEMIRNLLAEMVGTSPGPELQEVRRTLLRHV</sequence>
<keyword evidence="3" id="KW-0805">Transcription regulation</keyword>
<dbReference type="PROSITE" id="PS51755">
    <property type="entry name" value="OMPR_PHOB"/>
    <property type="match status" value="1"/>
</dbReference>
<keyword evidence="10" id="KW-1185">Reference proteome</keyword>
<feature type="region of interest" description="Disordered" evidence="7">
    <location>
        <begin position="1"/>
        <end position="21"/>
    </location>
</feature>
<proteinExistence type="inferred from homology"/>
<comment type="similarity">
    <text evidence="1">Belongs to the AfsR/DnrI/RedD regulatory family.</text>
</comment>
<evidence type="ECO:0000259" key="8">
    <source>
        <dbReference type="PROSITE" id="PS51755"/>
    </source>
</evidence>
<dbReference type="Proteomes" id="UP001602322">
    <property type="component" value="Unassembled WGS sequence"/>
</dbReference>
<dbReference type="RefSeq" id="WP_387903650.1">
    <property type="nucleotide sequence ID" value="NZ_JBIBEG010000004.1"/>
</dbReference>
<evidence type="ECO:0000256" key="4">
    <source>
        <dbReference type="ARBA" id="ARBA00023125"/>
    </source>
</evidence>
<keyword evidence="5" id="KW-0804">Transcription</keyword>
<dbReference type="InterPro" id="IPR051677">
    <property type="entry name" value="AfsR-DnrI-RedD_regulator"/>
</dbReference>
<protein>
    <submittedName>
        <fullName evidence="9">BTAD domain-containing putative transcriptional regulator</fullName>
    </submittedName>
</protein>
<evidence type="ECO:0000256" key="7">
    <source>
        <dbReference type="SAM" id="MobiDB-lite"/>
    </source>
</evidence>
<dbReference type="InterPro" id="IPR016032">
    <property type="entry name" value="Sig_transdc_resp-reg_C-effctor"/>
</dbReference>
<reference evidence="9 10" key="1">
    <citation type="submission" date="2024-10" db="EMBL/GenBank/DDBJ databases">
        <title>The Natural Products Discovery Center: Release of the First 8490 Sequenced Strains for Exploring Actinobacteria Biosynthetic Diversity.</title>
        <authorList>
            <person name="Kalkreuter E."/>
            <person name="Kautsar S.A."/>
            <person name="Yang D."/>
            <person name="Bader C.D."/>
            <person name="Teijaro C.N."/>
            <person name="Fluegel L."/>
            <person name="Davis C.M."/>
            <person name="Simpson J.R."/>
            <person name="Lauterbach L."/>
            <person name="Steele A.D."/>
            <person name="Gui C."/>
            <person name="Meng S."/>
            <person name="Li G."/>
            <person name="Viehrig K."/>
            <person name="Ye F."/>
            <person name="Su P."/>
            <person name="Kiefer A.F."/>
            <person name="Nichols A."/>
            <person name="Cepeda A.J."/>
            <person name="Yan W."/>
            <person name="Fan B."/>
            <person name="Jiang Y."/>
            <person name="Adhikari A."/>
            <person name="Zheng C.-J."/>
            <person name="Schuster L."/>
            <person name="Cowan T.M."/>
            <person name="Smanski M.J."/>
            <person name="Chevrette M.G."/>
            <person name="De Carvalho L.P.S."/>
            <person name="Shen B."/>
        </authorList>
    </citation>
    <scope>NUCLEOTIDE SEQUENCE [LARGE SCALE GENOMIC DNA]</scope>
    <source>
        <strain evidence="9 10">NPDC012540</strain>
    </source>
</reference>
<comment type="caution">
    <text evidence="9">The sequence shown here is derived from an EMBL/GenBank/DDBJ whole genome shotgun (WGS) entry which is preliminary data.</text>
</comment>
<dbReference type="Gene3D" id="1.25.40.10">
    <property type="entry name" value="Tetratricopeptide repeat domain"/>
    <property type="match status" value="1"/>
</dbReference>
<keyword evidence="4 6" id="KW-0238">DNA-binding</keyword>
<dbReference type="Pfam" id="PF03704">
    <property type="entry name" value="BTAD"/>
    <property type="match status" value="1"/>
</dbReference>
<evidence type="ECO:0000313" key="10">
    <source>
        <dbReference type="Proteomes" id="UP001602322"/>
    </source>
</evidence>
<feature type="DNA-binding region" description="OmpR/PhoB-type" evidence="6">
    <location>
        <begin position="21"/>
        <end position="124"/>
    </location>
</feature>
<dbReference type="EMBL" id="JBIBEG010000004">
    <property type="protein sequence ID" value="MFF5897938.1"/>
    <property type="molecule type" value="Genomic_DNA"/>
</dbReference>
<feature type="domain" description="OmpR/PhoB-type" evidence="8">
    <location>
        <begin position="21"/>
        <end position="124"/>
    </location>
</feature>
<evidence type="ECO:0000256" key="5">
    <source>
        <dbReference type="ARBA" id="ARBA00023163"/>
    </source>
</evidence>
<dbReference type="CDD" id="cd15831">
    <property type="entry name" value="BTAD"/>
    <property type="match status" value="1"/>
</dbReference>
<dbReference type="Gene3D" id="1.10.10.10">
    <property type="entry name" value="Winged helix-like DNA-binding domain superfamily/Winged helix DNA-binding domain"/>
    <property type="match status" value="1"/>
</dbReference>
<dbReference type="InterPro" id="IPR036388">
    <property type="entry name" value="WH-like_DNA-bd_sf"/>
</dbReference>
<dbReference type="InterPro" id="IPR005158">
    <property type="entry name" value="BTAD"/>
</dbReference>
<evidence type="ECO:0000256" key="6">
    <source>
        <dbReference type="PROSITE-ProRule" id="PRU01091"/>
    </source>
</evidence>
<dbReference type="PANTHER" id="PTHR35807">
    <property type="entry name" value="TRANSCRIPTIONAL REGULATOR REDD-RELATED"/>
    <property type="match status" value="1"/>
</dbReference>
<accession>A0ABW6X779</accession>
<name>A0ABW6X779_9ACTN</name>
<dbReference type="SUPFAM" id="SSF46894">
    <property type="entry name" value="C-terminal effector domain of the bipartite response regulators"/>
    <property type="match status" value="1"/>
</dbReference>
<organism evidence="9 10">
    <name type="scientific">Streptomyces argenteolus</name>
    <dbReference type="NCBI Taxonomy" id="67274"/>
    <lineage>
        <taxon>Bacteria</taxon>
        <taxon>Bacillati</taxon>
        <taxon>Actinomycetota</taxon>
        <taxon>Actinomycetes</taxon>
        <taxon>Kitasatosporales</taxon>
        <taxon>Streptomycetaceae</taxon>
        <taxon>Streptomyces</taxon>
    </lineage>
</organism>
<dbReference type="SUPFAM" id="SSF48452">
    <property type="entry name" value="TPR-like"/>
    <property type="match status" value="1"/>
</dbReference>
<dbReference type="InterPro" id="IPR011990">
    <property type="entry name" value="TPR-like_helical_dom_sf"/>
</dbReference>
<dbReference type="InterPro" id="IPR001867">
    <property type="entry name" value="OmpR/PhoB-type_DNA-bd"/>
</dbReference>